<accession>A0A6A4SG42</accession>
<name>A0A6A4SG42_SCOMX</name>
<dbReference type="Proteomes" id="UP000438429">
    <property type="component" value="Unassembled WGS sequence"/>
</dbReference>
<comment type="caution">
    <text evidence="1">The sequence shown here is derived from an EMBL/GenBank/DDBJ whole genome shotgun (WGS) entry which is preliminary data.</text>
</comment>
<dbReference type="EMBL" id="VEVO01000013">
    <property type="protein sequence ID" value="KAF0033103.1"/>
    <property type="molecule type" value="Genomic_DNA"/>
</dbReference>
<evidence type="ECO:0000313" key="2">
    <source>
        <dbReference type="Proteomes" id="UP000438429"/>
    </source>
</evidence>
<dbReference type="AlphaFoldDB" id="A0A6A4SG42"/>
<proteinExistence type="predicted"/>
<sequence>MRPDVVVVSESDAADPVVTRGGFEKSGFVLMTLPTAYRSDELLLVPGVCPRGDGTFNMSESVRSRRGTCFSVLRSFAECSSTSVLTRHSYDQSTLSRLLCCCVPLFSVTFSQAAGNIRHKML</sequence>
<organism evidence="1 2">
    <name type="scientific">Scophthalmus maximus</name>
    <name type="common">Turbot</name>
    <name type="synonym">Psetta maxima</name>
    <dbReference type="NCBI Taxonomy" id="52904"/>
    <lineage>
        <taxon>Eukaryota</taxon>
        <taxon>Metazoa</taxon>
        <taxon>Chordata</taxon>
        <taxon>Craniata</taxon>
        <taxon>Vertebrata</taxon>
        <taxon>Euteleostomi</taxon>
        <taxon>Actinopterygii</taxon>
        <taxon>Neopterygii</taxon>
        <taxon>Teleostei</taxon>
        <taxon>Neoteleostei</taxon>
        <taxon>Acanthomorphata</taxon>
        <taxon>Carangaria</taxon>
        <taxon>Pleuronectiformes</taxon>
        <taxon>Pleuronectoidei</taxon>
        <taxon>Scophthalmidae</taxon>
        <taxon>Scophthalmus</taxon>
    </lineage>
</organism>
<reference evidence="1 2" key="1">
    <citation type="submission" date="2019-06" db="EMBL/GenBank/DDBJ databases">
        <title>Draft genomes of female and male turbot (Scophthalmus maximus).</title>
        <authorList>
            <person name="Xu H."/>
            <person name="Xu X.-W."/>
            <person name="Shao C."/>
            <person name="Chen S."/>
        </authorList>
    </citation>
    <scope>NUCLEOTIDE SEQUENCE [LARGE SCALE GENOMIC DNA]</scope>
    <source>
        <strain evidence="1">Ysfricsl-2016a</strain>
        <tissue evidence="1">Blood</tissue>
    </source>
</reference>
<protein>
    <submittedName>
        <fullName evidence="1">Uncharacterized protein</fullName>
    </submittedName>
</protein>
<evidence type="ECO:0000313" key="1">
    <source>
        <dbReference type="EMBL" id="KAF0033103.1"/>
    </source>
</evidence>
<gene>
    <name evidence="1" type="ORF">F2P81_015393</name>
</gene>